<feature type="active site" description="For beta-ketoacyl synthase activity" evidence="15">
    <location>
        <position position="161"/>
    </location>
</feature>
<evidence type="ECO:0000256" key="7">
    <source>
        <dbReference type="ARBA" id="ARBA00022832"/>
    </source>
</evidence>
<dbReference type="PROSITE" id="PS52004">
    <property type="entry name" value="KS3_2"/>
    <property type="match status" value="1"/>
</dbReference>
<dbReference type="InterPro" id="IPR016039">
    <property type="entry name" value="Thiolase-like"/>
</dbReference>
<dbReference type="Pfam" id="PF00109">
    <property type="entry name" value="ketoacyl-synt"/>
    <property type="match status" value="1"/>
</dbReference>
<keyword evidence="8" id="KW-0443">Lipid metabolism</keyword>
<dbReference type="GO" id="GO:0004315">
    <property type="term" value="F:3-oxoacyl-[acyl-carrier-protein] synthase activity"/>
    <property type="evidence" value="ECO:0007669"/>
    <property type="project" value="UniProtKB-UniRule"/>
</dbReference>
<feature type="domain" description="Ketosynthase family 3 (KS3)" evidence="17">
    <location>
        <begin position="3"/>
        <end position="411"/>
    </location>
</feature>
<dbReference type="InterPro" id="IPR000794">
    <property type="entry name" value="Beta-ketoacyl_synthase"/>
</dbReference>
<keyword evidence="10 14" id="KW-0012">Acyltransferase</keyword>
<comment type="catalytic activity">
    <reaction evidence="12 14">
        <text>(9Z)-hexadecenoyl-[ACP] + malonyl-[ACP] + H(+) = 3-oxo-(11Z)-octadecenoyl-[ACP] + holo-[ACP] + CO2</text>
        <dbReference type="Rhea" id="RHEA:55040"/>
        <dbReference type="Rhea" id="RHEA-COMP:9623"/>
        <dbReference type="Rhea" id="RHEA-COMP:9685"/>
        <dbReference type="Rhea" id="RHEA-COMP:10800"/>
        <dbReference type="Rhea" id="RHEA-COMP:14074"/>
        <dbReference type="ChEBI" id="CHEBI:15378"/>
        <dbReference type="ChEBI" id="CHEBI:16526"/>
        <dbReference type="ChEBI" id="CHEBI:64479"/>
        <dbReference type="ChEBI" id="CHEBI:78449"/>
        <dbReference type="ChEBI" id="CHEBI:83989"/>
        <dbReference type="ChEBI" id="CHEBI:138538"/>
        <dbReference type="EC" id="2.3.1.179"/>
    </reaction>
</comment>
<dbReference type="SUPFAM" id="SSF53901">
    <property type="entry name" value="Thiolase-like"/>
    <property type="match status" value="2"/>
</dbReference>
<name>A0A841ECK1_9ACTN</name>
<comment type="pathway">
    <text evidence="1 14">Lipid metabolism; fatty acid biosynthesis.</text>
</comment>
<dbReference type="PANTHER" id="PTHR11712">
    <property type="entry name" value="POLYKETIDE SYNTHASE-RELATED"/>
    <property type="match status" value="1"/>
</dbReference>
<comment type="similarity">
    <text evidence="2 14 16">Belongs to the thiolase-like superfamily. Beta-ketoacyl-ACP synthases family.</text>
</comment>
<evidence type="ECO:0000256" key="13">
    <source>
        <dbReference type="ARBA" id="ARBA00047659"/>
    </source>
</evidence>
<dbReference type="AlphaFoldDB" id="A0A841ECK1"/>
<evidence type="ECO:0000256" key="14">
    <source>
        <dbReference type="PIRNR" id="PIRNR000447"/>
    </source>
</evidence>
<dbReference type="CDD" id="cd00834">
    <property type="entry name" value="KAS_I_II"/>
    <property type="match status" value="1"/>
</dbReference>
<dbReference type="InterPro" id="IPR014030">
    <property type="entry name" value="Ketoacyl_synth_N"/>
</dbReference>
<evidence type="ECO:0000256" key="4">
    <source>
        <dbReference type="ARBA" id="ARBA00014657"/>
    </source>
</evidence>
<evidence type="ECO:0000256" key="3">
    <source>
        <dbReference type="ARBA" id="ARBA00012356"/>
    </source>
</evidence>
<evidence type="ECO:0000256" key="8">
    <source>
        <dbReference type="ARBA" id="ARBA00023098"/>
    </source>
</evidence>
<dbReference type="Pfam" id="PF02801">
    <property type="entry name" value="Ketoacyl-synt_C"/>
    <property type="match status" value="1"/>
</dbReference>
<dbReference type="EC" id="2.3.1.179" evidence="3 14"/>
<dbReference type="Gene3D" id="3.40.47.10">
    <property type="match status" value="1"/>
</dbReference>
<organism evidence="18 19">
    <name type="scientific">Streptomonospora salina</name>
    <dbReference type="NCBI Taxonomy" id="104205"/>
    <lineage>
        <taxon>Bacteria</taxon>
        <taxon>Bacillati</taxon>
        <taxon>Actinomycetota</taxon>
        <taxon>Actinomycetes</taxon>
        <taxon>Streptosporangiales</taxon>
        <taxon>Nocardiopsidaceae</taxon>
        <taxon>Streptomonospora</taxon>
    </lineage>
</organism>
<comment type="caution">
    <text evidence="18">The sequence shown here is derived from an EMBL/GenBank/DDBJ whole genome shotgun (WGS) entry which is preliminary data.</text>
</comment>
<dbReference type="InterPro" id="IPR014031">
    <property type="entry name" value="Ketoacyl_synth_C"/>
</dbReference>
<keyword evidence="6 14" id="KW-0808">Transferase</keyword>
<evidence type="ECO:0000256" key="6">
    <source>
        <dbReference type="ARBA" id="ARBA00022679"/>
    </source>
</evidence>
<evidence type="ECO:0000256" key="11">
    <source>
        <dbReference type="ARBA" id="ARBA00024006"/>
    </source>
</evidence>
<dbReference type="FunFam" id="3.40.47.10:FF:000018">
    <property type="entry name" value="3-oxoacyl-[acyl-carrier-protein] synthase 2"/>
    <property type="match status" value="1"/>
</dbReference>
<evidence type="ECO:0000259" key="17">
    <source>
        <dbReference type="PROSITE" id="PS52004"/>
    </source>
</evidence>
<protein>
    <recommendedName>
        <fullName evidence="4 14">3-oxoacyl-[acyl-carrier-protein] synthase 2</fullName>
        <ecNumber evidence="3 14">2.3.1.179</ecNumber>
    </recommendedName>
</protein>
<dbReference type="GO" id="GO:0005829">
    <property type="term" value="C:cytosol"/>
    <property type="evidence" value="ECO:0007669"/>
    <property type="project" value="TreeGrafter"/>
</dbReference>
<dbReference type="UniPathway" id="UPA00094"/>
<evidence type="ECO:0000256" key="12">
    <source>
        <dbReference type="ARBA" id="ARBA00047318"/>
    </source>
</evidence>
<dbReference type="Proteomes" id="UP000578077">
    <property type="component" value="Unassembled WGS sequence"/>
</dbReference>
<dbReference type="PANTHER" id="PTHR11712:SF336">
    <property type="entry name" value="3-OXOACYL-[ACYL-CARRIER-PROTEIN] SYNTHASE, MITOCHONDRIAL"/>
    <property type="match status" value="1"/>
</dbReference>
<dbReference type="PIRSF" id="PIRSF000447">
    <property type="entry name" value="KAS_II"/>
    <property type="match status" value="1"/>
</dbReference>
<dbReference type="InterPro" id="IPR017568">
    <property type="entry name" value="3-oxoacyl-ACP_synth-2"/>
</dbReference>
<evidence type="ECO:0000256" key="9">
    <source>
        <dbReference type="ARBA" id="ARBA00023160"/>
    </source>
</evidence>
<keyword evidence="7" id="KW-0276">Fatty acid metabolism</keyword>
<dbReference type="SMART" id="SM00825">
    <property type="entry name" value="PKS_KS"/>
    <property type="match status" value="1"/>
</dbReference>
<dbReference type="NCBIfam" id="NF005589">
    <property type="entry name" value="PRK07314.1"/>
    <property type="match status" value="1"/>
</dbReference>
<evidence type="ECO:0000256" key="10">
    <source>
        <dbReference type="ARBA" id="ARBA00023315"/>
    </source>
</evidence>
<evidence type="ECO:0000256" key="15">
    <source>
        <dbReference type="PIRSR" id="PIRSR000447-1"/>
    </source>
</evidence>
<evidence type="ECO:0000256" key="2">
    <source>
        <dbReference type="ARBA" id="ARBA00008467"/>
    </source>
</evidence>
<dbReference type="NCBIfam" id="TIGR03150">
    <property type="entry name" value="fabF"/>
    <property type="match status" value="1"/>
</dbReference>
<dbReference type="InterPro" id="IPR020841">
    <property type="entry name" value="PKS_Beta-ketoAc_synthase_dom"/>
</dbReference>
<evidence type="ECO:0000313" key="18">
    <source>
        <dbReference type="EMBL" id="MBB6000832.1"/>
    </source>
</evidence>
<evidence type="ECO:0000256" key="5">
    <source>
        <dbReference type="ARBA" id="ARBA00022516"/>
    </source>
</evidence>
<comment type="function">
    <text evidence="11 14">Involved in the type II fatty acid elongation cycle. Catalyzes the elongation of a wide range of acyl-ACP by the addition of two carbons from malonyl-ACP to an acyl acceptor. Can efficiently catalyze the conversion of palmitoleoyl-ACP (cis-hexadec-9-enoyl-ACP) to cis-vaccenoyl-ACP (cis-octadec-11-enoyl-ACP), an essential step in the thermal regulation of fatty acid composition.</text>
</comment>
<dbReference type="EMBL" id="JACHLY010000001">
    <property type="protein sequence ID" value="MBB6000832.1"/>
    <property type="molecule type" value="Genomic_DNA"/>
</dbReference>
<keyword evidence="5 14" id="KW-0444">Lipid biosynthesis</keyword>
<evidence type="ECO:0000256" key="16">
    <source>
        <dbReference type="RuleBase" id="RU003694"/>
    </source>
</evidence>
<dbReference type="RefSeq" id="WP_184638524.1">
    <property type="nucleotide sequence ID" value="NZ_BAABKT010000035.1"/>
</dbReference>
<keyword evidence="9 14" id="KW-0275">Fatty acid biosynthesis</keyword>
<comment type="catalytic activity">
    <reaction evidence="13 14">
        <text>a fatty acyl-[ACP] + malonyl-[ACP] + H(+) = a 3-oxoacyl-[ACP] + holo-[ACP] + CO2</text>
        <dbReference type="Rhea" id="RHEA:22836"/>
        <dbReference type="Rhea" id="RHEA-COMP:9623"/>
        <dbReference type="Rhea" id="RHEA-COMP:9685"/>
        <dbReference type="Rhea" id="RHEA-COMP:9916"/>
        <dbReference type="Rhea" id="RHEA-COMP:14125"/>
        <dbReference type="ChEBI" id="CHEBI:15378"/>
        <dbReference type="ChEBI" id="CHEBI:16526"/>
        <dbReference type="ChEBI" id="CHEBI:64479"/>
        <dbReference type="ChEBI" id="CHEBI:78449"/>
        <dbReference type="ChEBI" id="CHEBI:78776"/>
        <dbReference type="ChEBI" id="CHEBI:138651"/>
    </reaction>
</comment>
<evidence type="ECO:0000256" key="1">
    <source>
        <dbReference type="ARBA" id="ARBA00005194"/>
    </source>
</evidence>
<dbReference type="GO" id="GO:0006633">
    <property type="term" value="P:fatty acid biosynthetic process"/>
    <property type="evidence" value="ECO:0007669"/>
    <property type="project" value="UniProtKB-UniRule"/>
</dbReference>
<reference evidence="18 19" key="1">
    <citation type="submission" date="2020-08" db="EMBL/GenBank/DDBJ databases">
        <title>Sequencing the genomes of 1000 actinobacteria strains.</title>
        <authorList>
            <person name="Klenk H.-P."/>
        </authorList>
    </citation>
    <scope>NUCLEOTIDE SEQUENCE [LARGE SCALE GENOMIC DNA]</scope>
    <source>
        <strain evidence="18 19">DSM 44593</strain>
    </source>
</reference>
<accession>A0A841ECK1</accession>
<evidence type="ECO:0000313" key="19">
    <source>
        <dbReference type="Proteomes" id="UP000578077"/>
    </source>
</evidence>
<sequence length="412" mass="42926">MNTTEVVVTGLGATTPLGGDVASTWSALLEGRSGIDTIQEDWVEDLPVHFAGQIAREPSEVLPRQRLRRLDRTQQLALISAQEAWDDAGGPDVDPLRLGAVVSSGIGGILTILEQYDTFRERGWKRVSPFTVPMLMPNGPAAAVSLEFSARAGAHAPVSACASSAEALANAVEMIRSGRADVVIAGGVEAAIHPLNMASFASMRALSTRNDDPQGASRPWDTQRDGFVMGEGAGTVVLESAEHAAARGARVYAVAAGTGYSNDAYDIVLPDPEGNGQSEAIRALLRDSGLAPSDIAHVNAHATSTPAGDVGETVALRKALGDSATDRVAVTSTKSMTGHLLGGAGAVESIASVLALYEGRIPPTINIAELDPEVRVDIVRDKPRDMPADAVAAVNESFGFGGHNVAVAFRRV</sequence>
<proteinExistence type="inferred from homology"/>
<gene>
    <name evidence="18" type="ORF">HNR25_004583</name>
</gene>
<keyword evidence="19" id="KW-1185">Reference proteome</keyword>